<reference evidence="4 5" key="1">
    <citation type="submission" date="2019-06" db="EMBL/GenBank/DDBJ databases">
        <authorList>
            <person name="Palmer J.M."/>
        </authorList>
    </citation>
    <scope>NUCLEOTIDE SEQUENCE [LARGE SCALE GENOMIC DNA]</scope>
    <source>
        <strain evidence="2 4">TWF106</strain>
        <strain evidence="3 6">TWF191</strain>
        <strain evidence="1 5">TWF788</strain>
    </source>
</reference>
<dbReference type="EMBL" id="WIPF01000002">
    <property type="protein sequence ID" value="KAF3231893.1"/>
    <property type="molecule type" value="Genomic_DNA"/>
</dbReference>
<evidence type="ECO:0000313" key="6">
    <source>
        <dbReference type="Proteomes" id="UP000483672"/>
    </source>
</evidence>
<name>A0A6G1MM31_ORBOL</name>
<dbReference type="Proteomes" id="UP000483672">
    <property type="component" value="Unassembled WGS sequence"/>
</dbReference>
<evidence type="ECO:0000313" key="3">
    <source>
        <dbReference type="EMBL" id="KAF3231893.1"/>
    </source>
</evidence>
<evidence type="ECO:0000313" key="1">
    <source>
        <dbReference type="EMBL" id="KAF3192510.1"/>
    </source>
</evidence>
<gene>
    <name evidence="2" type="ORF">TWF106_010307</name>
    <name evidence="3" type="ORF">TWF191_003869</name>
    <name evidence="1" type="ORF">TWF788_000121</name>
</gene>
<accession>A0A6G1MM31</accession>
<dbReference type="Proteomes" id="UP000472727">
    <property type="component" value="Unassembled WGS sequence"/>
</dbReference>
<evidence type="ECO:0000313" key="4">
    <source>
        <dbReference type="Proteomes" id="UP000472727"/>
    </source>
</evidence>
<dbReference type="Proteomes" id="UP000479691">
    <property type="component" value="Unassembled WGS sequence"/>
</dbReference>
<sequence length="141" mass="15921">MLNLTTLTWTSNKHVGEAPVTSEGSSEDLQTAFIGLKHPEKMEVDGYTPHPSLFLVPPESVKSLKPSAHRSSYRDIDELSEYRVKEVGVRGLKTLWLSRHLPSGLRACILAKNPDVISRKFSGKYAYDTEGERTELRGYMW</sequence>
<dbReference type="AlphaFoldDB" id="A0A6G1MM31"/>
<evidence type="ECO:0000313" key="2">
    <source>
        <dbReference type="EMBL" id="KAF3211169.1"/>
    </source>
</evidence>
<dbReference type="EMBL" id="JAABOE010000001">
    <property type="protein sequence ID" value="KAF3192510.1"/>
    <property type="molecule type" value="Genomic_DNA"/>
</dbReference>
<dbReference type="EMBL" id="WIWS01000076">
    <property type="protein sequence ID" value="KAF3211169.1"/>
    <property type="molecule type" value="Genomic_DNA"/>
</dbReference>
<comment type="caution">
    <text evidence="3">The sequence shown here is derived from an EMBL/GenBank/DDBJ whole genome shotgun (WGS) entry which is preliminary data.</text>
</comment>
<proteinExistence type="predicted"/>
<evidence type="ECO:0000313" key="5">
    <source>
        <dbReference type="Proteomes" id="UP000479691"/>
    </source>
</evidence>
<organism evidence="3 6">
    <name type="scientific">Orbilia oligospora</name>
    <name type="common">Nematode-trapping fungus</name>
    <name type="synonym">Arthrobotrys oligospora</name>
    <dbReference type="NCBI Taxonomy" id="2813651"/>
    <lineage>
        <taxon>Eukaryota</taxon>
        <taxon>Fungi</taxon>
        <taxon>Dikarya</taxon>
        <taxon>Ascomycota</taxon>
        <taxon>Pezizomycotina</taxon>
        <taxon>Orbiliomycetes</taxon>
        <taxon>Orbiliales</taxon>
        <taxon>Orbiliaceae</taxon>
        <taxon>Orbilia</taxon>
    </lineage>
</organism>
<protein>
    <submittedName>
        <fullName evidence="3">Uncharacterized protein</fullName>
    </submittedName>
</protein>